<dbReference type="RefSeq" id="WP_305022444.1">
    <property type="nucleotide sequence ID" value="NZ_JAUQTB010000001.1"/>
</dbReference>
<evidence type="ECO:0000313" key="2">
    <source>
        <dbReference type="Proteomes" id="UP001240171"/>
    </source>
</evidence>
<keyword evidence="2" id="KW-1185">Reference proteome</keyword>
<dbReference type="EMBL" id="JAUQTB010000001">
    <property type="protein sequence ID" value="MDO7905269.1"/>
    <property type="molecule type" value="Genomic_DNA"/>
</dbReference>
<accession>A0ABT9C7M8</accession>
<protein>
    <submittedName>
        <fullName evidence="1">Uncharacterized protein</fullName>
    </submittedName>
</protein>
<reference evidence="1 2" key="1">
    <citation type="submission" date="2023-07" db="EMBL/GenBank/DDBJ databases">
        <title>Paenibacillus sp. JX-17 nov. isolated from soil.</title>
        <authorList>
            <person name="Wan Y."/>
            <person name="Liu B."/>
        </authorList>
    </citation>
    <scope>NUCLEOTIDE SEQUENCE [LARGE SCALE GENOMIC DNA]</scope>
    <source>
        <strain evidence="1 2">JX-17</strain>
    </source>
</reference>
<dbReference type="Proteomes" id="UP001240171">
    <property type="component" value="Unassembled WGS sequence"/>
</dbReference>
<proteinExistence type="predicted"/>
<comment type="caution">
    <text evidence="1">The sequence shown here is derived from an EMBL/GenBank/DDBJ whole genome shotgun (WGS) entry which is preliminary data.</text>
</comment>
<evidence type="ECO:0000313" key="1">
    <source>
        <dbReference type="EMBL" id="MDO7905269.1"/>
    </source>
</evidence>
<gene>
    <name evidence="1" type="ORF">Q5741_02430</name>
</gene>
<organism evidence="1 2">
    <name type="scientific">Paenibacillus lacisoli</name>
    <dbReference type="NCBI Taxonomy" id="3064525"/>
    <lineage>
        <taxon>Bacteria</taxon>
        <taxon>Bacillati</taxon>
        <taxon>Bacillota</taxon>
        <taxon>Bacilli</taxon>
        <taxon>Bacillales</taxon>
        <taxon>Paenibacillaceae</taxon>
        <taxon>Paenibacillus</taxon>
    </lineage>
</organism>
<sequence>MLDLHNDTDKPACLHLLRLLRIPHLNDAVTVNSASIDRRRAS</sequence>
<name>A0ABT9C7M8_9BACL</name>